<keyword evidence="1" id="KW-0472">Membrane</keyword>
<evidence type="ECO:0000313" key="2">
    <source>
        <dbReference type="EMBL" id="PXF22036.1"/>
    </source>
</evidence>
<name>A0A2V3HT07_9ARCH</name>
<protein>
    <recommendedName>
        <fullName evidence="4">Reelin domain-containing protein</fullName>
    </recommendedName>
</protein>
<keyword evidence="1" id="KW-0812">Transmembrane</keyword>
<keyword evidence="1" id="KW-1133">Transmembrane helix</keyword>
<sequence>MSRSSAYSNRLLVLGVIVLLAAGGTQGRPGGVGGDANGDGEVPLAGCTCHSGQPDNSVTLLIDGLPYHYEAGVVYTLRVQLIGGPDIDTASHTGGFSMRVSAGTLGAGDGFENMVQNWEDDSATLTHTDAGSKTEDRSWLIVWTAPSTDEEVVTFWLAGNSVNGDLANSGLDRWNRLAASVDGGEDDGRTRTVFSGDGGIEPPAPVSHGVDIHLMGAGLWAHWLGLLGFAAVIIVLLFCGLFLRYGFSRHYAGRSNLLRLRIKHLRRGDQL</sequence>
<feature type="transmembrane region" description="Helical" evidence="1">
    <location>
        <begin position="220"/>
        <end position="243"/>
    </location>
</feature>
<proteinExistence type="predicted"/>
<evidence type="ECO:0008006" key="4">
    <source>
        <dbReference type="Google" id="ProtNLM"/>
    </source>
</evidence>
<organism evidence="2 3">
    <name type="scientific">Candidatus Thalassarchaeum betae</name>
    <dbReference type="NCBI Taxonomy" id="2599289"/>
    <lineage>
        <taxon>Archaea</taxon>
        <taxon>Methanobacteriati</taxon>
        <taxon>Thermoplasmatota</taxon>
        <taxon>Candidatus Poseidoniia</taxon>
        <taxon>Candidatus Poseidoniales</taxon>
        <taxon>Candidatus Thalassarchaeaceae</taxon>
        <taxon>Candidatus Thalassarchaeum</taxon>
    </lineage>
</organism>
<dbReference type="NCBIfam" id="NF041895">
    <property type="entry name" value="choice_anch_V"/>
    <property type="match status" value="1"/>
</dbReference>
<dbReference type="AlphaFoldDB" id="A0A2V3HT07"/>
<gene>
    <name evidence="2" type="ORF">CXX69_02730</name>
</gene>
<evidence type="ECO:0000313" key="3">
    <source>
        <dbReference type="Proteomes" id="UP000248161"/>
    </source>
</evidence>
<comment type="caution">
    <text evidence="2">The sequence shown here is derived from an EMBL/GenBank/DDBJ whole genome shotgun (WGS) entry which is preliminary data.</text>
</comment>
<evidence type="ECO:0000256" key="1">
    <source>
        <dbReference type="SAM" id="Phobius"/>
    </source>
</evidence>
<accession>A0A2V3HT07</accession>
<dbReference type="EMBL" id="PSPG01000004">
    <property type="protein sequence ID" value="PXF22036.1"/>
    <property type="molecule type" value="Genomic_DNA"/>
</dbReference>
<reference evidence="2 3" key="1">
    <citation type="journal article" date="2015" name="Nat. Commun.">
        <title>Genomic and transcriptomic evidence for scavenging of diverse organic compounds by widespread deep-sea archaea.</title>
        <authorList>
            <person name="Li M."/>
            <person name="Baker B.J."/>
            <person name="Anantharaman K."/>
            <person name="Jain S."/>
            <person name="Breier J.A."/>
            <person name="Dick G.J."/>
        </authorList>
    </citation>
    <scope>NUCLEOTIDE SEQUENCE [LARGE SCALE GENOMIC DNA]</scope>
    <source>
        <strain evidence="2">Cayman_51_deep</strain>
    </source>
</reference>
<dbReference type="Proteomes" id="UP000248161">
    <property type="component" value="Unassembled WGS sequence"/>
</dbReference>